<dbReference type="Proteomes" id="UP001291623">
    <property type="component" value="Unassembled WGS sequence"/>
</dbReference>
<dbReference type="EMBL" id="JAVYJV010000001">
    <property type="protein sequence ID" value="KAK4380444.1"/>
    <property type="molecule type" value="Genomic_DNA"/>
</dbReference>
<keyword evidence="6 8" id="KW-0732">Signal</keyword>
<accession>A0AAE1T0V5</accession>
<dbReference type="GO" id="GO:0050832">
    <property type="term" value="P:defense response to fungus"/>
    <property type="evidence" value="ECO:0007669"/>
    <property type="project" value="UniProtKB-KW"/>
</dbReference>
<evidence type="ECO:0000256" key="6">
    <source>
        <dbReference type="ARBA" id="ARBA00022729"/>
    </source>
</evidence>
<dbReference type="GO" id="GO:0031640">
    <property type="term" value="P:killing of cells of another organism"/>
    <property type="evidence" value="ECO:0007669"/>
    <property type="project" value="UniProtKB-KW"/>
</dbReference>
<organism evidence="9 10">
    <name type="scientific">Anisodus tanguticus</name>
    <dbReference type="NCBI Taxonomy" id="243964"/>
    <lineage>
        <taxon>Eukaryota</taxon>
        <taxon>Viridiplantae</taxon>
        <taxon>Streptophyta</taxon>
        <taxon>Embryophyta</taxon>
        <taxon>Tracheophyta</taxon>
        <taxon>Spermatophyta</taxon>
        <taxon>Magnoliopsida</taxon>
        <taxon>eudicotyledons</taxon>
        <taxon>Gunneridae</taxon>
        <taxon>Pentapetalae</taxon>
        <taxon>asterids</taxon>
        <taxon>lamiids</taxon>
        <taxon>Solanales</taxon>
        <taxon>Solanaceae</taxon>
        <taxon>Solanoideae</taxon>
        <taxon>Hyoscyameae</taxon>
        <taxon>Anisodus</taxon>
    </lineage>
</organism>
<keyword evidence="5" id="KW-0295">Fungicide</keyword>
<name>A0AAE1T0V5_9SOLA</name>
<reference evidence="9" key="1">
    <citation type="submission" date="2023-12" db="EMBL/GenBank/DDBJ databases">
        <title>Genome assembly of Anisodus tanguticus.</title>
        <authorList>
            <person name="Wang Y.-J."/>
        </authorList>
    </citation>
    <scope>NUCLEOTIDE SEQUENCE</scope>
    <source>
        <strain evidence="9">KB-2021</strain>
        <tissue evidence="9">Leaf</tissue>
    </source>
</reference>
<evidence type="ECO:0000256" key="1">
    <source>
        <dbReference type="ARBA" id="ARBA00004613"/>
    </source>
</evidence>
<keyword evidence="4" id="KW-0929">Antimicrobial</keyword>
<feature type="signal peptide" evidence="8">
    <location>
        <begin position="1"/>
        <end position="27"/>
    </location>
</feature>
<dbReference type="GO" id="GO:0005576">
    <property type="term" value="C:extracellular region"/>
    <property type="evidence" value="ECO:0007669"/>
    <property type="project" value="UniProtKB-SubCell"/>
</dbReference>
<feature type="chain" id="PRO_5042294160" evidence="8">
    <location>
        <begin position="28"/>
        <end position="81"/>
    </location>
</feature>
<evidence type="ECO:0000313" key="9">
    <source>
        <dbReference type="EMBL" id="KAK4380444.1"/>
    </source>
</evidence>
<evidence type="ECO:0000256" key="5">
    <source>
        <dbReference type="ARBA" id="ARBA00022577"/>
    </source>
</evidence>
<dbReference type="PANTHER" id="PTHR34453:SF3">
    <property type="entry name" value="DEFENSIN-LIKE (DEFL) FAMILY PROTEIN-RELATED"/>
    <property type="match status" value="1"/>
</dbReference>
<evidence type="ECO:0000256" key="8">
    <source>
        <dbReference type="SAM" id="SignalP"/>
    </source>
</evidence>
<evidence type="ECO:0000256" key="7">
    <source>
        <dbReference type="ARBA" id="ARBA00022821"/>
    </source>
</evidence>
<protein>
    <submittedName>
        <fullName evidence="9">Uncharacterized protein</fullName>
    </submittedName>
</protein>
<evidence type="ECO:0000256" key="3">
    <source>
        <dbReference type="ARBA" id="ARBA00022525"/>
    </source>
</evidence>
<evidence type="ECO:0000256" key="4">
    <source>
        <dbReference type="ARBA" id="ARBA00022529"/>
    </source>
</evidence>
<evidence type="ECO:0000256" key="2">
    <source>
        <dbReference type="ARBA" id="ARBA00006722"/>
    </source>
</evidence>
<comment type="subcellular location">
    <subcellularLocation>
        <location evidence="1">Secreted</location>
    </subcellularLocation>
</comment>
<comment type="caution">
    <text evidence="9">The sequence shown here is derived from an EMBL/GenBank/DDBJ whole genome shotgun (WGS) entry which is preliminary data.</text>
</comment>
<dbReference type="AlphaFoldDB" id="A0AAE1T0V5"/>
<comment type="similarity">
    <text evidence="2">Belongs to the DEFL family.</text>
</comment>
<dbReference type="InterPro" id="IPR022618">
    <property type="entry name" value="Defensin-like_20-28"/>
</dbReference>
<proteinExistence type="inferred from homology"/>
<dbReference type="PANTHER" id="PTHR34453">
    <property type="entry name" value="DEFENSIN-LIKE (DEFL) FAMILY PROTEIN-RELATED"/>
    <property type="match status" value="1"/>
</dbReference>
<sequence>MGKSSSLLFSILLVMLIASTGLVQVNGLKCCTDTHIGSCIPGSSDDSKCDELCKPKENPCKGGHCKIIGNKPPNHFCHCLC</sequence>
<keyword evidence="3" id="KW-0964">Secreted</keyword>
<keyword evidence="10" id="KW-1185">Reference proteome</keyword>
<keyword evidence="7" id="KW-0611">Plant defense</keyword>
<evidence type="ECO:0000313" key="10">
    <source>
        <dbReference type="Proteomes" id="UP001291623"/>
    </source>
</evidence>
<gene>
    <name evidence="9" type="ORF">RND71_002306</name>
</gene>